<name>A0A428QNP2_9HYPO</name>
<keyword evidence="3" id="KW-1185">Reference proteome</keyword>
<dbReference type="Proteomes" id="UP000287972">
    <property type="component" value="Unassembled WGS sequence"/>
</dbReference>
<feature type="compositionally biased region" description="Polar residues" evidence="1">
    <location>
        <begin position="1"/>
        <end position="19"/>
    </location>
</feature>
<reference evidence="2 3" key="1">
    <citation type="submission" date="2017-06" db="EMBL/GenBank/DDBJ databases">
        <title>Comparative genomic analysis of Ambrosia Fusariam Clade fungi.</title>
        <authorList>
            <person name="Stajich J.E."/>
            <person name="Carrillo J."/>
            <person name="Kijimoto T."/>
            <person name="Eskalen A."/>
            <person name="O'Donnell K."/>
            <person name="Kasson M."/>
        </authorList>
    </citation>
    <scope>NUCLEOTIDE SEQUENCE [LARGE SCALE GENOMIC DNA]</scope>
    <source>
        <strain evidence="2 3">NRRL62606</strain>
    </source>
</reference>
<sequence>MIQDSKTTSFLPPVSQSGSIPIFLAPAPGPPTTRRADTPHPTGETPIPALLIHPGPSVQIGPRMWPAETGQALLSLANSTHTQLLRLAWFNVLR</sequence>
<gene>
    <name evidence="2" type="ORF">CEP51_012738</name>
</gene>
<dbReference type="AlphaFoldDB" id="A0A428QNP2"/>
<protein>
    <submittedName>
        <fullName evidence="2">Uncharacterized protein</fullName>
    </submittedName>
</protein>
<comment type="caution">
    <text evidence="2">The sequence shown here is derived from an EMBL/GenBank/DDBJ whole genome shotgun (WGS) entry which is preliminary data.</text>
</comment>
<proteinExistence type="predicted"/>
<evidence type="ECO:0000256" key="1">
    <source>
        <dbReference type="SAM" id="MobiDB-lite"/>
    </source>
</evidence>
<organism evidence="2 3">
    <name type="scientific">Fusarium floridanum</name>
    <dbReference type="NCBI Taxonomy" id="1325733"/>
    <lineage>
        <taxon>Eukaryota</taxon>
        <taxon>Fungi</taxon>
        <taxon>Dikarya</taxon>
        <taxon>Ascomycota</taxon>
        <taxon>Pezizomycotina</taxon>
        <taxon>Sordariomycetes</taxon>
        <taxon>Hypocreomycetidae</taxon>
        <taxon>Hypocreales</taxon>
        <taxon>Nectriaceae</taxon>
        <taxon>Fusarium</taxon>
        <taxon>Fusarium solani species complex</taxon>
    </lineage>
</organism>
<evidence type="ECO:0000313" key="3">
    <source>
        <dbReference type="Proteomes" id="UP000287972"/>
    </source>
</evidence>
<evidence type="ECO:0000313" key="2">
    <source>
        <dbReference type="EMBL" id="RSL66881.1"/>
    </source>
</evidence>
<dbReference type="EMBL" id="NKCL01000492">
    <property type="protein sequence ID" value="RSL66881.1"/>
    <property type="molecule type" value="Genomic_DNA"/>
</dbReference>
<feature type="region of interest" description="Disordered" evidence="1">
    <location>
        <begin position="1"/>
        <end position="50"/>
    </location>
</feature>
<accession>A0A428QNP2</accession>